<dbReference type="Gene3D" id="3.30.450.20">
    <property type="entry name" value="PAS domain"/>
    <property type="match status" value="2"/>
</dbReference>
<dbReference type="CDD" id="cd00130">
    <property type="entry name" value="PAS"/>
    <property type="match status" value="1"/>
</dbReference>
<feature type="domain" description="PAS" evidence="6">
    <location>
        <begin position="21"/>
        <end position="84"/>
    </location>
</feature>
<keyword evidence="4" id="KW-0675">Receptor</keyword>
<evidence type="ECO:0000259" key="6">
    <source>
        <dbReference type="PROSITE" id="PS50112"/>
    </source>
</evidence>
<dbReference type="Pfam" id="PF08446">
    <property type="entry name" value="PAS_2"/>
    <property type="match status" value="1"/>
</dbReference>
<dbReference type="PROSITE" id="PS50046">
    <property type="entry name" value="PHYTOCHROME_2"/>
    <property type="match status" value="1"/>
</dbReference>
<dbReference type="SUPFAM" id="SSF141868">
    <property type="entry name" value="EAL domain-like"/>
    <property type="match status" value="1"/>
</dbReference>
<dbReference type="InterPro" id="IPR035919">
    <property type="entry name" value="EAL_sf"/>
</dbReference>
<comment type="caution">
    <text evidence="9">The sequence shown here is derived from an EMBL/GenBank/DDBJ whole genome shotgun (WGS) entry which is preliminary data.</text>
</comment>
<dbReference type="InterPro" id="IPR043150">
    <property type="entry name" value="Phytochrome_PHY_sf"/>
</dbReference>
<dbReference type="InterPro" id="IPR050706">
    <property type="entry name" value="Cyclic-di-GMP_PDE-like"/>
</dbReference>
<reference evidence="9 10" key="1">
    <citation type="journal article" date="2020" name="Microorganisms">
        <title>Osmotic Adaptation and Compatible Solute Biosynthesis of Phototrophic Bacteria as Revealed from Genome Analyses.</title>
        <authorList>
            <person name="Imhoff J.F."/>
            <person name="Rahn T."/>
            <person name="Kunzel S."/>
            <person name="Keller A."/>
            <person name="Neulinger S.C."/>
        </authorList>
    </citation>
    <scope>NUCLEOTIDE SEQUENCE [LARGE SCALE GENOMIC DNA]</scope>
    <source>
        <strain evidence="9 10">DSM 6210</strain>
    </source>
</reference>
<evidence type="ECO:0000259" key="8">
    <source>
        <dbReference type="PROSITE" id="PS50887"/>
    </source>
</evidence>
<dbReference type="Pfam" id="PF00990">
    <property type="entry name" value="GGDEF"/>
    <property type="match status" value="1"/>
</dbReference>
<dbReference type="Gene3D" id="3.20.20.450">
    <property type="entry name" value="EAL domain"/>
    <property type="match status" value="1"/>
</dbReference>
<evidence type="ECO:0000313" key="9">
    <source>
        <dbReference type="EMBL" id="MBK1631520.1"/>
    </source>
</evidence>
<keyword evidence="10" id="KW-1185">Reference proteome</keyword>
<keyword evidence="2" id="KW-0716">Sensory transduction</keyword>
<dbReference type="InterPro" id="IPR016132">
    <property type="entry name" value="Phyto_chromo_attachment"/>
</dbReference>
<dbReference type="SUPFAM" id="SSF55073">
    <property type="entry name" value="Nucleotide cyclase"/>
    <property type="match status" value="1"/>
</dbReference>
<dbReference type="CDD" id="cd01949">
    <property type="entry name" value="GGDEF"/>
    <property type="match status" value="1"/>
</dbReference>
<dbReference type="InterPro" id="IPR029787">
    <property type="entry name" value="Nucleotide_cyclase"/>
</dbReference>
<dbReference type="Pfam" id="PF01590">
    <property type="entry name" value="GAF"/>
    <property type="match status" value="1"/>
</dbReference>
<dbReference type="SMART" id="SM00091">
    <property type="entry name" value="PAS"/>
    <property type="match status" value="2"/>
</dbReference>
<dbReference type="InterPro" id="IPR013654">
    <property type="entry name" value="PAS_2"/>
</dbReference>
<dbReference type="NCBIfam" id="TIGR00254">
    <property type="entry name" value="GGDEF"/>
    <property type="match status" value="1"/>
</dbReference>
<dbReference type="Gene3D" id="3.30.70.270">
    <property type="match status" value="1"/>
</dbReference>
<proteinExistence type="predicted"/>
<dbReference type="InterPro" id="IPR013515">
    <property type="entry name" value="Phytochrome_cen-reg"/>
</dbReference>
<dbReference type="SMART" id="SM00065">
    <property type="entry name" value="GAF"/>
    <property type="match status" value="1"/>
</dbReference>
<dbReference type="RefSeq" id="WP_200237880.1">
    <property type="nucleotide sequence ID" value="NZ_NRRV01000027.1"/>
</dbReference>
<feature type="domain" description="EAL" evidence="7">
    <location>
        <begin position="827"/>
        <end position="1081"/>
    </location>
</feature>
<protein>
    <recommendedName>
        <fullName evidence="11">EAL domain-containing protein</fullName>
    </recommendedName>
</protein>
<dbReference type="Gene3D" id="3.30.450.270">
    <property type="match status" value="1"/>
</dbReference>
<evidence type="ECO:0008006" key="11">
    <source>
        <dbReference type="Google" id="ProtNLM"/>
    </source>
</evidence>
<feature type="domain" description="GGDEF" evidence="8">
    <location>
        <begin position="687"/>
        <end position="818"/>
    </location>
</feature>
<feature type="domain" description="Phytochrome chromophore attachment site" evidence="5">
    <location>
        <begin position="291"/>
        <end position="449"/>
    </location>
</feature>
<dbReference type="PROSITE" id="PS50887">
    <property type="entry name" value="GGDEF"/>
    <property type="match status" value="1"/>
</dbReference>
<dbReference type="InterPro" id="IPR035965">
    <property type="entry name" value="PAS-like_dom_sf"/>
</dbReference>
<dbReference type="PROSITE" id="PS50883">
    <property type="entry name" value="EAL"/>
    <property type="match status" value="1"/>
</dbReference>
<evidence type="ECO:0000256" key="3">
    <source>
        <dbReference type="ARBA" id="ARBA00022991"/>
    </source>
</evidence>
<evidence type="ECO:0000256" key="2">
    <source>
        <dbReference type="ARBA" id="ARBA00022606"/>
    </source>
</evidence>
<dbReference type="SUPFAM" id="SSF55781">
    <property type="entry name" value="GAF domain-like"/>
    <property type="match status" value="2"/>
</dbReference>
<dbReference type="InterPro" id="IPR001633">
    <property type="entry name" value="EAL_dom"/>
</dbReference>
<dbReference type="InterPro" id="IPR000160">
    <property type="entry name" value="GGDEF_dom"/>
</dbReference>
<sequence length="1084" mass="118235">MTIDVDIHDPSHLDALTDAELDALPVGAIRLDSDGRILFYSHHQASLTGRIPAQVLGRDFFREVAPASAMPELYGRFRQGVLTGQLSCTFELIYDFRMQPVQARIHMRNAAADGEYWIVVEPLQHLAQRSMPDVAGDGGVDTGLSMVSRDPGRCDAQPIAHCASLQSFGCLLVLAADSLRVVAAGANTKDFLGLEPQAVLGAELGTLLPSGDGGLVACVRETQSEPETFCPEAFSAPPQPHLPDLALSLRLTPWHGRLLLEIEPDVPLATATQAGACDPGALGRELLAAADIDILCSRLARALRRFTGFERVLVYRFEPDWDGTVIAEDLAPDTLPSVRGLRYAAADIPTRARALYTATPLRYVPIRDHAEIPLLAEREPPTSIDIGAAQLRTLHPTHRAYLEQLGVNASLSLSIVCDGQLWGLVICHHRRPHAISMALRQRLAELAALVSARIALLEQRIQLQAREQGVAAINAIIGRLDIRKPFPQGFVGNEALLRGLFAADAVQIFHRDAPLLEEGALDLDAEEQRALLHFLRKRGGGVWSTDCLSCEFEPAAAYPERLAGIIAIFIGPTEDYVMLFGRRRTRFKVRWGARPAALSPAADDTSPWSTRRFEPWEEERIHHAPPWTRSELGTAEALRNLTQEVIVASAAHFEVLALRDGLTGLPNRERFRQILATTIEQAETTGGVFGIGLLDIDHFKSVNDTLGHDKGDILLAAAAKRILAVLPEGAVVARLGGDEFALLLPSGHEDALDAMPERVVAAFRKPISVDDDRFAVSVSMGVTLGHGASQGTELLKQADMALYQAKDAGRDCVRAFDSGLQQRALVRLEIAREILGRSPKTAIEILLQPQVPIATRRPEPRFEVLARWRTAEGRLLQPLEFIDAAQQNGLMRAVTEAVLARSLLVLREHAGASGADPVLAVNVTAADLEARWFARSLLQALADAGVAPTRLELEIAESVLLRITPSVRESLRQLSDGGIRIALDDFGSGFSSMAHLRELNISTLKIDRDFVRGVTAEQDRRLVAGIVAMAHSLGKSVVAEGVERVTELEVLRRLGCDWGQGYLWSEPLTPADAFDGNWRPARRS</sequence>
<dbReference type="SMART" id="SM00052">
    <property type="entry name" value="EAL"/>
    <property type="match status" value="1"/>
</dbReference>
<dbReference type="InterPro" id="IPR029016">
    <property type="entry name" value="GAF-like_dom_sf"/>
</dbReference>
<dbReference type="InterPro" id="IPR003018">
    <property type="entry name" value="GAF"/>
</dbReference>
<dbReference type="SMART" id="SM00267">
    <property type="entry name" value="GGDEF"/>
    <property type="match status" value="1"/>
</dbReference>
<dbReference type="InterPro" id="IPR000014">
    <property type="entry name" value="PAS"/>
</dbReference>
<keyword evidence="1" id="KW-0600">Photoreceptor protein</keyword>
<dbReference type="PROSITE" id="PS50112">
    <property type="entry name" value="PAS"/>
    <property type="match status" value="1"/>
</dbReference>
<evidence type="ECO:0000259" key="5">
    <source>
        <dbReference type="PROSITE" id="PS50046"/>
    </source>
</evidence>
<dbReference type="Proteomes" id="UP000748752">
    <property type="component" value="Unassembled WGS sequence"/>
</dbReference>
<dbReference type="CDD" id="cd01948">
    <property type="entry name" value="EAL"/>
    <property type="match status" value="1"/>
</dbReference>
<evidence type="ECO:0000259" key="7">
    <source>
        <dbReference type="PROSITE" id="PS50883"/>
    </source>
</evidence>
<evidence type="ECO:0000256" key="1">
    <source>
        <dbReference type="ARBA" id="ARBA00022543"/>
    </source>
</evidence>
<dbReference type="Pfam" id="PF00360">
    <property type="entry name" value="PHY"/>
    <property type="match status" value="1"/>
</dbReference>
<dbReference type="EMBL" id="NRRV01000027">
    <property type="protein sequence ID" value="MBK1631520.1"/>
    <property type="molecule type" value="Genomic_DNA"/>
</dbReference>
<gene>
    <name evidence="9" type="ORF">CKO31_12355</name>
</gene>
<organism evidence="9 10">
    <name type="scientific">Thiohalocapsa halophila</name>
    <dbReference type="NCBI Taxonomy" id="69359"/>
    <lineage>
        <taxon>Bacteria</taxon>
        <taxon>Pseudomonadati</taxon>
        <taxon>Pseudomonadota</taxon>
        <taxon>Gammaproteobacteria</taxon>
        <taxon>Chromatiales</taxon>
        <taxon>Chromatiaceae</taxon>
        <taxon>Thiohalocapsa</taxon>
    </lineage>
</organism>
<dbReference type="PANTHER" id="PTHR33121:SF70">
    <property type="entry name" value="SIGNALING PROTEIN YKOW"/>
    <property type="match status" value="1"/>
</dbReference>
<accession>A0ABS1CHW5</accession>
<dbReference type="Pfam" id="PF00563">
    <property type="entry name" value="EAL"/>
    <property type="match status" value="1"/>
</dbReference>
<dbReference type="InterPro" id="IPR043128">
    <property type="entry name" value="Rev_trsase/Diguanyl_cyclase"/>
</dbReference>
<dbReference type="SUPFAM" id="SSF55785">
    <property type="entry name" value="PYP-like sensor domain (PAS domain)"/>
    <property type="match status" value="2"/>
</dbReference>
<name>A0ABS1CHW5_9GAMM</name>
<evidence type="ECO:0000256" key="4">
    <source>
        <dbReference type="ARBA" id="ARBA00023170"/>
    </source>
</evidence>
<dbReference type="PANTHER" id="PTHR33121">
    <property type="entry name" value="CYCLIC DI-GMP PHOSPHODIESTERASE PDEF"/>
    <property type="match status" value="1"/>
</dbReference>
<evidence type="ECO:0000313" key="10">
    <source>
        <dbReference type="Proteomes" id="UP000748752"/>
    </source>
</evidence>
<dbReference type="Pfam" id="PF00989">
    <property type="entry name" value="PAS"/>
    <property type="match status" value="1"/>
</dbReference>
<keyword evidence="3" id="KW-0157">Chromophore</keyword>
<dbReference type="InterPro" id="IPR013767">
    <property type="entry name" value="PAS_fold"/>
</dbReference>
<dbReference type="Gene3D" id="3.30.450.40">
    <property type="match status" value="1"/>
</dbReference>